<evidence type="ECO:0000313" key="3">
    <source>
        <dbReference type="Proteomes" id="UP000265520"/>
    </source>
</evidence>
<dbReference type="Proteomes" id="UP000265520">
    <property type="component" value="Unassembled WGS sequence"/>
</dbReference>
<organism evidence="2 3">
    <name type="scientific">Trifolium medium</name>
    <dbReference type="NCBI Taxonomy" id="97028"/>
    <lineage>
        <taxon>Eukaryota</taxon>
        <taxon>Viridiplantae</taxon>
        <taxon>Streptophyta</taxon>
        <taxon>Embryophyta</taxon>
        <taxon>Tracheophyta</taxon>
        <taxon>Spermatophyta</taxon>
        <taxon>Magnoliopsida</taxon>
        <taxon>eudicotyledons</taxon>
        <taxon>Gunneridae</taxon>
        <taxon>Pentapetalae</taxon>
        <taxon>rosids</taxon>
        <taxon>fabids</taxon>
        <taxon>Fabales</taxon>
        <taxon>Fabaceae</taxon>
        <taxon>Papilionoideae</taxon>
        <taxon>50 kb inversion clade</taxon>
        <taxon>NPAAA clade</taxon>
        <taxon>Hologalegina</taxon>
        <taxon>IRL clade</taxon>
        <taxon>Trifolieae</taxon>
        <taxon>Trifolium</taxon>
    </lineage>
</organism>
<proteinExistence type="predicted"/>
<feature type="region of interest" description="Disordered" evidence="1">
    <location>
        <begin position="1"/>
        <end position="69"/>
    </location>
</feature>
<feature type="non-terminal residue" evidence="2">
    <location>
        <position position="1"/>
    </location>
</feature>
<protein>
    <submittedName>
        <fullName evidence="2">Uncharacterized protein</fullName>
    </submittedName>
</protein>
<name>A0A392TJG2_9FABA</name>
<reference evidence="2 3" key="1">
    <citation type="journal article" date="2018" name="Front. Plant Sci.">
        <title>Red Clover (Trifolium pratense) and Zigzag Clover (T. medium) - A Picture of Genomic Similarities and Differences.</title>
        <authorList>
            <person name="Dluhosova J."/>
            <person name="Istvanek J."/>
            <person name="Nedelnik J."/>
            <person name="Repkova J."/>
        </authorList>
    </citation>
    <scope>NUCLEOTIDE SEQUENCE [LARGE SCALE GENOMIC DNA]</scope>
    <source>
        <strain evidence="3">cv. 10/8</strain>
        <tissue evidence="2">Leaf</tissue>
    </source>
</reference>
<dbReference type="EMBL" id="LXQA010596611">
    <property type="protein sequence ID" value="MCI61271.1"/>
    <property type="molecule type" value="Genomic_DNA"/>
</dbReference>
<feature type="compositionally biased region" description="Basic residues" evidence="1">
    <location>
        <begin position="60"/>
        <end position="69"/>
    </location>
</feature>
<feature type="compositionally biased region" description="Low complexity" evidence="1">
    <location>
        <begin position="47"/>
        <end position="59"/>
    </location>
</feature>
<evidence type="ECO:0000313" key="2">
    <source>
        <dbReference type="EMBL" id="MCI61271.1"/>
    </source>
</evidence>
<evidence type="ECO:0000256" key="1">
    <source>
        <dbReference type="SAM" id="MobiDB-lite"/>
    </source>
</evidence>
<comment type="caution">
    <text evidence="2">The sequence shown here is derived from an EMBL/GenBank/DDBJ whole genome shotgun (WGS) entry which is preliminary data.</text>
</comment>
<accession>A0A392TJG2</accession>
<keyword evidence="3" id="KW-1185">Reference proteome</keyword>
<dbReference type="AlphaFoldDB" id="A0A392TJG2"/>
<sequence length="69" mass="7672">RRRIQHFHVSTSPPHPASPLTQIRRSRHHTPFSDPSQPPPPQLRSVATTTPDPNTTTAAPHHHVITSPP</sequence>